<dbReference type="Gene3D" id="3.30.360.10">
    <property type="entry name" value="Dihydrodipicolinate Reductase, domain 2"/>
    <property type="match status" value="1"/>
</dbReference>
<dbReference type="SUPFAM" id="SSF51735">
    <property type="entry name" value="NAD(P)-binding Rossmann-fold domains"/>
    <property type="match status" value="1"/>
</dbReference>
<dbReference type="Pfam" id="PF22725">
    <property type="entry name" value="GFO_IDH_MocA_C3"/>
    <property type="match status" value="1"/>
</dbReference>
<dbReference type="RefSeq" id="WP_390359684.1">
    <property type="nucleotide sequence ID" value="NZ_JBHTKJ010000007.1"/>
</dbReference>
<protein>
    <submittedName>
        <fullName evidence="3">Gfo/Idh/MocA family protein</fullName>
    </submittedName>
</protein>
<name>A0ABW3LKU4_9BACI</name>
<comment type="caution">
    <text evidence="3">The sequence shown here is derived from an EMBL/GenBank/DDBJ whole genome shotgun (WGS) entry which is preliminary data.</text>
</comment>
<accession>A0ABW3LKU4</accession>
<dbReference type="PANTHER" id="PTHR43054:SF1">
    <property type="entry name" value="SCYLLO-INOSITOL 2-DEHYDROGENASE (NADP(+)) IOLU"/>
    <property type="match status" value="1"/>
</dbReference>
<feature type="domain" description="GFO/IDH/MocA-like oxidoreductase" evidence="2">
    <location>
        <begin position="152"/>
        <end position="246"/>
    </location>
</feature>
<organism evidence="3 4">
    <name type="scientific">Virgibacillus byunsanensis</name>
    <dbReference type="NCBI Taxonomy" id="570945"/>
    <lineage>
        <taxon>Bacteria</taxon>
        <taxon>Bacillati</taxon>
        <taxon>Bacillota</taxon>
        <taxon>Bacilli</taxon>
        <taxon>Bacillales</taxon>
        <taxon>Bacillaceae</taxon>
        <taxon>Virgibacillus</taxon>
    </lineage>
</organism>
<dbReference type="InterPro" id="IPR055170">
    <property type="entry name" value="GFO_IDH_MocA-like_dom"/>
</dbReference>
<evidence type="ECO:0000259" key="1">
    <source>
        <dbReference type="Pfam" id="PF01408"/>
    </source>
</evidence>
<keyword evidence="4" id="KW-1185">Reference proteome</keyword>
<dbReference type="Gene3D" id="3.40.50.720">
    <property type="entry name" value="NAD(P)-binding Rossmann-like Domain"/>
    <property type="match status" value="1"/>
</dbReference>
<reference evidence="4" key="1">
    <citation type="journal article" date="2019" name="Int. J. Syst. Evol. Microbiol.">
        <title>The Global Catalogue of Microorganisms (GCM) 10K type strain sequencing project: providing services to taxonomists for standard genome sequencing and annotation.</title>
        <authorList>
            <consortium name="The Broad Institute Genomics Platform"/>
            <consortium name="The Broad Institute Genome Sequencing Center for Infectious Disease"/>
            <person name="Wu L."/>
            <person name="Ma J."/>
        </authorList>
    </citation>
    <scope>NUCLEOTIDE SEQUENCE [LARGE SCALE GENOMIC DNA]</scope>
    <source>
        <strain evidence="4">CCUG 56754</strain>
    </source>
</reference>
<dbReference type="InterPro" id="IPR036291">
    <property type="entry name" value="NAD(P)-bd_dom_sf"/>
</dbReference>
<sequence>MNLGTIGTNWITSKFIKAAKETGLLTLSAVYSRTEKKANEFASTHGVENTFTNLEEMAKSNSIDCIYIASPNSLHFEQALMFLKNHKHVICEKPIFSKTVELEKAYQIAADNNVYLFEALRNIHVPNFTSLKENLDHIGKIRGSILHRVRYSSRYTDYLNGENPNVFSPEFSGGALVDLGIYPLSLAVALFGKPETSTYFPVLLDSGVDGGGTLILNYTDFTCTVICSKITTSYLASEIHGEKGTITIDDPGRLTNLQLTNIHDGSTTAINEDQDDKDMIYEIQSFVNIIKTNDQQRYEELKQLSKDVLSITESARKQ</sequence>
<dbReference type="SUPFAM" id="SSF55347">
    <property type="entry name" value="Glyceraldehyde-3-phosphate dehydrogenase-like, C-terminal domain"/>
    <property type="match status" value="1"/>
</dbReference>
<evidence type="ECO:0000313" key="4">
    <source>
        <dbReference type="Proteomes" id="UP001597040"/>
    </source>
</evidence>
<proteinExistence type="predicted"/>
<dbReference type="Pfam" id="PF01408">
    <property type="entry name" value="GFO_IDH_MocA"/>
    <property type="match status" value="1"/>
</dbReference>
<evidence type="ECO:0000259" key="2">
    <source>
        <dbReference type="Pfam" id="PF22725"/>
    </source>
</evidence>
<dbReference type="Proteomes" id="UP001597040">
    <property type="component" value="Unassembled WGS sequence"/>
</dbReference>
<evidence type="ECO:0000313" key="3">
    <source>
        <dbReference type="EMBL" id="MFD1037555.1"/>
    </source>
</evidence>
<dbReference type="PANTHER" id="PTHR43054">
    <property type="match status" value="1"/>
</dbReference>
<dbReference type="EMBL" id="JBHTKJ010000007">
    <property type="protein sequence ID" value="MFD1037555.1"/>
    <property type="molecule type" value="Genomic_DNA"/>
</dbReference>
<feature type="domain" description="Gfo/Idh/MocA-like oxidoreductase N-terminal" evidence="1">
    <location>
        <begin position="2"/>
        <end position="117"/>
    </location>
</feature>
<gene>
    <name evidence="3" type="ORF">ACFQ3N_03835</name>
</gene>
<dbReference type="InterPro" id="IPR000683">
    <property type="entry name" value="Gfo/Idh/MocA-like_OxRdtase_N"/>
</dbReference>